<accession>A0A017RRQ6</accession>
<comment type="caution">
    <text evidence="1">The sequence shown here is derived from an EMBL/GenBank/DDBJ whole genome shotgun (WGS) entry which is preliminary data.</text>
</comment>
<evidence type="ECO:0008006" key="3">
    <source>
        <dbReference type="Google" id="ProtNLM"/>
    </source>
</evidence>
<evidence type="ECO:0000313" key="1">
    <source>
        <dbReference type="EMBL" id="EYE87443.1"/>
    </source>
</evidence>
<dbReference type="Pfam" id="PF12982">
    <property type="entry name" value="DUF3866"/>
    <property type="match status" value="1"/>
</dbReference>
<organism evidence="1 2">
    <name type="scientific">Fervidicella metallireducens AeB</name>
    <dbReference type="NCBI Taxonomy" id="1403537"/>
    <lineage>
        <taxon>Bacteria</taxon>
        <taxon>Bacillati</taxon>
        <taxon>Bacillota</taxon>
        <taxon>Clostridia</taxon>
        <taxon>Eubacteriales</taxon>
        <taxon>Clostridiaceae</taxon>
        <taxon>Fervidicella</taxon>
    </lineage>
</organism>
<sequence length="353" mass="39744">MLNLEQGVVKNIILQRDGVQFLEVEVNEKCEVALNYINHTGICRTGDRVVLNTIALRMSLGTGGYHFVYYNLSNKNNDVDFNKSSGHIIKMKYTPYQFKVKTIEEVDIFKKYFDSPVDLSSKKILIAKLHSMIAPGACVLKYKQSDCKISFIYCYGGSLEAKFSNTLSELKEKKIIDNVITCGECYGGDYESVNIFTAIIFAFKILRSDYVIISCGPGIAGTSTFYGFSSLELVFAAYAVNLMGNVPIVIPRVSFADKRDRHYGISLQSIAFLKCINFPVYFPLYSSIGGEIISKQIKTHDIFLKHHVRYINNSCVREAMAYYKVNGVSMGRRYDDDPAYFENCGAASEFALI</sequence>
<reference evidence="1 2" key="1">
    <citation type="journal article" date="2014" name="Genome Announc.">
        <title>Draft Genome Sequence of Fervidicella metallireducens Strain AeBT, an Iron-Reducing Thermoanaerobe from the Great Artesian Basin.</title>
        <authorList>
            <person name="Patel B.K."/>
        </authorList>
    </citation>
    <scope>NUCLEOTIDE SEQUENCE [LARGE SCALE GENOMIC DNA]</scope>
    <source>
        <strain evidence="1 2">AeB</strain>
    </source>
</reference>
<protein>
    <recommendedName>
        <fullName evidence="3">DUF3866 domain-containing protein</fullName>
    </recommendedName>
</protein>
<dbReference type="AlphaFoldDB" id="A0A017RRQ6"/>
<dbReference type="OrthoDB" id="3401376at2"/>
<dbReference type="STRING" id="1403537.Q428_13295"/>
<dbReference type="Proteomes" id="UP000019681">
    <property type="component" value="Unassembled WGS sequence"/>
</dbReference>
<keyword evidence="2" id="KW-1185">Reference proteome</keyword>
<dbReference type="InterPro" id="IPR024479">
    <property type="entry name" value="DUF3866"/>
</dbReference>
<name>A0A017RRQ6_9CLOT</name>
<dbReference type="RefSeq" id="WP_035381433.1">
    <property type="nucleotide sequence ID" value="NZ_AZQP01000056.1"/>
</dbReference>
<evidence type="ECO:0000313" key="2">
    <source>
        <dbReference type="Proteomes" id="UP000019681"/>
    </source>
</evidence>
<proteinExistence type="predicted"/>
<gene>
    <name evidence="1" type="ORF">Q428_13295</name>
</gene>
<dbReference type="EMBL" id="AZQP01000056">
    <property type="protein sequence ID" value="EYE87443.1"/>
    <property type="molecule type" value="Genomic_DNA"/>
</dbReference>